<comment type="caution">
    <text evidence="2">The sequence shown here is derived from an EMBL/GenBank/DDBJ whole genome shotgun (WGS) entry which is preliminary data.</text>
</comment>
<sequence>LVMSLVGLSCWACGIASWFFGRLVASFVTSSVFFLYLCLILVGDDAEIG</sequence>
<feature type="non-terminal residue" evidence="2">
    <location>
        <position position="1"/>
    </location>
</feature>
<feature type="transmembrane region" description="Helical" evidence="1">
    <location>
        <begin position="20"/>
        <end position="42"/>
    </location>
</feature>
<evidence type="ECO:0000256" key="1">
    <source>
        <dbReference type="SAM" id="Phobius"/>
    </source>
</evidence>
<dbReference type="Proteomes" id="UP000266673">
    <property type="component" value="Unassembled WGS sequence"/>
</dbReference>
<gene>
    <name evidence="2" type="ORF">C2G38_2084879</name>
</gene>
<proteinExistence type="predicted"/>
<name>A0A397V9W8_9GLOM</name>
<keyword evidence="1" id="KW-0472">Membrane</keyword>
<keyword evidence="1" id="KW-1133">Transmembrane helix</keyword>
<evidence type="ECO:0000313" key="2">
    <source>
        <dbReference type="EMBL" id="RIB18731.1"/>
    </source>
</evidence>
<reference evidence="2 3" key="1">
    <citation type="submission" date="2018-06" db="EMBL/GenBank/DDBJ databases">
        <title>Comparative genomics reveals the genomic features of Rhizophagus irregularis, R. cerebriforme, R. diaphanum and Gigaspora rosea, and their symbiotic lifestyle signature.</title>
        <authorList>
            <person name="Morin E."/>
            <person name="San Clemente H."/>
            <person name="Chen E.C.H."/>
            <person name="De La Providencia I."/>
            <person name="Hainaut M."/>
            <person name="Kuo A."/>
            <person name="Kohler A."/>
            <person name="Murat C."/>
            <person name="Tang N."/>
            <person name="Roy S."/>
            <person name="Loubradou J."/>
            <person name="Henrissat B."/>
            <person name="Grigoriev I.V."/>
            <person name="Corradi N."/>
            <person name="Roux C."/>
            <person name="Martin F.M."/>
        </authorList>
    </citation>
    <scope>NUCLEOTIDE SEQUENCE [LARGE SCALE GENOMIC DNA]</scope>
    <source>
        <strain evidence="2 3">DAOM 194757</strain>
    </source>
</reference>
<dbReference type="EMBL" id="QKWP01000520">
    <property type="protein sequence ID" value="RIB18731.1"/>
    <property type="molecule type" value="Genomic_DNA"/>
</dbReference>
<dbReference type="AlphaFoldDB" id="A0A397V9W8"/>
<protein>
    <submittedName>
        <fullName evidence="2">Uncharacterized protein</fullName>
    </submittedName>
</protein>
<keyword evidence="1" id="KW-0812">Transmembrane</keyword>
<organism evidence="2 3">
    <name type="scientific">Gigaspora rosea</name>
    <dbReference type="NCBI Taxonomy" id="44941"/>
    <lineage>
        <taxon>Eukaryota</taxon>
        <taxon>Fungi</taxon>
        <taxon>Fungi incertae sedis</taxon>
        <taxon>Mucoromycota</taxon>
        <taxon>Glomeromycotina</taxon>
        <taxon>Glomeromycetes</taxon>
        <taxon>Diversisporales</taxon>
        <taxon>Gigasporaceae</taxon>
        <taxon>Gigaspora</taxon>
    </lineage>
</organism>
<accession>A0A397V9W8</accession>
<evidence type="ECO:0000313" key="3">
    <source>
        <dbReference type="Proteomes" id="UP000266673"/>
    </source>
</evidence>
<keyword evidence="3" id="KW-1185">Reference proteome</keyword>